<evidence type="ECO:0000313" key="3">
    <source>
        <dbReference type="EMBL" id="CAD9013953.1"/>
    </source>
</evidence>
<evidence type="ECO:0000259" key="2">
    <source>
        <dbReference type="PROSITE" id="PS00022"/>
    </source>
</evidence>
<feature type="domain" description="EGF-like" evidence="2">
    <location>
        <begin position="193"/>
        <end position="204"/>
    </location>
</feature>
<dbReference type="InterPro" id="IPR042480">
    <property type="entry name" value="DISP3"/>
</dbReference>
<proteinExistence type="predicted"/>
<dbReference type="Gene3D" id="1.20.1640.10">
    <property type="entry name" value="Multidrug efflux transporter AcrB transmembrane domain"/>
    <property type="match status" value="1"/>
</dbReference>
<protein>
    <recommendedName>
        <fullName evidence="2">EGF-like domain-containing protein</fullName>
    </recommendedName>
</protein>
<name>A0A7S1IIS4_9EUGL</name>
<dbReference type="AlphaFoldDB" id="A0A7S1IIS4"/>
<dbReference type="GO" id="GO:0005737">
    <property type="term" value="C:cytoplasm"/>
    <property type="evidence" value="ECO:0007669"/>
    <property type="project" value="TreeGrafter"/>
</dbReference>
<sequence>MAVKVHRLRFIIVGTYIITAVLGFVLVVRGNLEAGAKDTNLLSSSSTFSSYRMLTDMHFPVEGERSCDYCAAYFQPSERFPEGCKTFWQNWDMFKQPDGCGVCGGTNECFGCNGQTSTYTALYYDACGACTQSGPMTAVECNSCPGRPSQTGSLLLLNACNECVSDNVYGQGRCDTASQCSMHGSYGTDSAQCVCQHIFTGYDCSQCRCQKGGTCNAQRNTCECPIIAAKDVARPDMYNASLHCSNAGEICNCSGVVMFGASSAGWMSREIDGPIECLASRFGPHTDVYNNNAFECRCVRDHTIYEGRLCEQCKCRGRGYCVGNKCKCKGSWGGALCTECRCPAGSWCNLEGQCQSCVLDSCGVCFGNNTCLEPAKKHLASILSVARERFEVDMWFGLSQNLEGPDPQFSPQQPAVQMFGYQVCKEMLAKPEIEWQSVCIFQQWKVWLENQDLAWPYAHEDFAQKFWEFVSAEGLWDYAAFDASSSSSTVINKNSYGLKVIWLRVTYGTYVDLEALPGSVMNIFELWQNLIKHATMQATKMAPGLLPITQSSVFWVDAANQLVCRHSTIVAVILSMIITTVATLAFSSSPLLTIVTAVSNLVCLLLVLSLMTIFKMTIGAVEFVGLIGLMGLMANLNMHMVEGYMEFIHGHRSHLLKAKLTRANCIQGMLLRTGVPVTSAAIAVCLCSGILLLFTTKIMVRTGQMILLAQTVSLAVTLIFSPALLAIIGPTKIIRTRKSLLIYSSSVIVLSVILVLLIWGTKLPIRWPNGALIFQKIDSML</sequence>
<dbReference type="EMBL" id="HBGA01067138">
    <property type="protein sequence ID" value="CAD9013953.1"/>
    <property type="molecule type" value="Transcribed_RNA"/>
</dbReference>
<dbReference type="InterPro" id="IPR000742">
    <property type="entry name" value="EGF"/>
</dbReference>
<feature type="transmembrane region" description="Helical" evidence="1">
    <location>
        <begin position="669"/>
        <end position="694"/>
    </location>
</feature>
<feature type="transmembrane region" description="Helical" evidence="1">
    <location>
        <begin position="591"/>
        <end position="611"/>
    </location>
</feature>
<dbReference type="PROSITE" id="PS00022">
    <property type="entry name" value="EGF_1"/>
    <property type="match status" value="1"/>
</dbReference>
<keyword evidence="1" id="KW-1133">Transmembrane helix</keyword>
<feature type="transmembrane region" description="Helical" evidence="1">
    <location>
        <begin position="706"/>
        <end position="728"/>
    </location>
</feature>
<feature type="transmembrane region" description="Helical" evidence="1">
    <location>
        <begin position="617"/>
        <end position="636"/>
    </location>
</feature>
<keyword evidence="1" id="KW-0472">Membrane</keyword>
<dbReference type="SUPFAM" id="SSF82866">
    <property type="entry name" value="Multidrug efflux transporter AcrB transmembrane domain"/>
    <property type="match status" value="1"/>
</dbReference>
<dbReference type="PANTHER" id="PTHR46687">
    <property type="entry name" value="PROTEIN DISPATCHED HOMOLOG 3"/>
    <property type="match status" value="1"/>
</dbReference>
<dbReference type="PANTHER" id="PTHR46687:SF1">
    <property type="entry name" value="PROTEIN DISPATCHED HOMOLOG 3"/>
    <property type="match status" value="1"/>
</dbReference>
<reference evidence="3" key="1">
    <citation type="submission" date="2021-01" db="EMBL/GenBank/DDBJ databases">
        <authorList>
            <person name="Corre E."/>
            <person name="Pelletier E."/>
            <person name="Niang G."/>
            <person name="Scheremetjew M."/>
            <person name="Finn R."/>
            <person name="Kale V."/>
            <person name="Holt S."/>
            <person name="Cochrane G."/>
            <person name="Meng A."/>
            <person name="Brown T."/>
            <person name="Cohen L."/>
        </authorList>
    </citation>
    <scope>NUCLEOTIDE SEQUENCE</scope>
    <source>
        <strain evidence="3">NIES-381</strain>
    </source>
</reference>
<feature type="transmembrane region" description="Helical" evidence="1">
    <location>
        <begin position="7"/>
        <end position="28"/>
    </location>
</feature>
<accession>A0A7S1IIS4</accession>
<feature type="transmembrane region" description="Helical" evidence="1">
    <location>
        <begin position="568"/>
        <end position="586"/>
    </location>
</feature>
<evidence type="ECO:0000256" key="1">
    <source>
        <dbReference type="SAM" id="Phobius"/>
    </source>
</evidence>
<organism evidence="3">
    <name type="scientific">Eutreptiella gymnastica</name>
    <dbReference type="NCBI Taxonomy" id="73025"/>
    <lineage>
        <taxon>Eukaryota</taxon>
        <taxon>Discoba</taxon>
        <taxon>Euglenozoa</taxon>
        <taxon>Euglenida</taxon>
        <taxon>Spirocuta</taxon>
        <taxon>Euglenophyceae</taxon>
        <taxon>Eutreptiales</taxon>
        <taxon>Eutreptiaceae</taxon>
        <taxon>Eutreptiella</taxon>
    </lineage>
</organism>
<feature type="transmembrane region" description="Helical" evidence="1">
    <location>
        <begin position="740"/>
        <end position="759"/>
    </location>
</feature>
<keyword evidence="1" id="KW-0812">Transmembrane</keyword>
<gene>
    <name evidence="3" type="ORF">EGYM00392_LOCUS25057</name>
</gene>